<feature type="disulfide bond" description="Redox-active" evidence="6">
    <location>
        <begin position="239"/>
        <end position="241"/>
    </location>
</feature>
<dbReference type="AlphaFoldDB" id="A0A223ATB8"/>
<dbReference type="InterPro" id="IPR016153">
    <property type="entry name" value="Heat_shock_Hsp33_N"/>
</dbReference>
<evidence type="ECO:0000256" key="3">
    <source>
        <dbReference type="ARBA" id="ARBA00023157"/>
    </source>
</evidence>
<gene>
    <name evidence="6" type="primary">hslO</name>
    <name evidence="7" type="ORF">AXF17_07220</name>
</gene>
<dbReference type="OrthoDB" id="9776534at2"/>
<comment type="subcellular location">
    <subcellularLocation>
        <location evidence="6">Cytoplasm</location>
    </subcellularLocation>
</comment>
<dbReference type="PIRSF" id="PIRSF005261">
    <property type="entry name" value="Heat_shock_Hsp33"/>
    <property type="match status" value="1"/>
</dbReference>
<evidence type="ECO:0000256" key="2">
    <source>
        <dbReference type="ARBA" id="ARBA00022833"/>
    </source>
</evidence>
<keyword evidence="8" id="KW-1185">Reference proteome</keyword>
<dbReference type="RefSeq" id="WP_094234452.1">
    <property type="nucleotide sequence ID" value="NZ_CP016199.1"/>
</dbReference>
<dbReference type="EMBL" id="CP016199">
    <property type="protein sequence ID" value="ASS38212.1"/>
    <property type="molecule type" value="Genomic_DNA"/>
</dbReference>
<evidence type="ECO:0000256" key="6">
    <source>
        <dbReference type="HAMAP-Rule" id="MF_00117"/>
    </source>
</evidence>
<name>A0A223ATB8_9FIRM</name>
<dbReference type="Gene3D" id="3.90.1280.10">
    <property type="entry name" value="HSP33 redox switch-like"/>
    <property type="match status" value="1"/>
</dbReference>
<accession>A0A223ATB8</accession>
<dbReference type="InterPro" id="IPR000397">
    <property type="entry name" value="Heat_shock_Hsp33"/>
</dbReference>
<keyword evidence="1 6" id="KW-0963">Cytoplasm</keyword>
<comment type="function">
    <text evidence="6">Redox regulated molecular chaperone. Protects both thermally unfolding and oxidatively damaged proteins from irreversible aggregation. Plays an important role in the bacterial defense system toward oxidative stress.</text>
</comment>
<keyword evidence="4 6" id="KW-0143">Chaperone</keyword>
<dbReference type="GO" id="GO:0044183">
    <property type="term" value="F:protein folding chaperone"/>
    <property type="evidence" value="ECO:0007669"/>
    <property type="project" value="TreeGrafter"/>
</dbReference>
<dbReference type="GO" id="GO:0051082">
    <property type="term" value="F:unfolded protein binding"/>
    <property type="evidence" value="ECO:0007669"/>
    <property type="project" value="UniProtKB-UniRule"/>
</dbReference>
<protein>
    <recommendedName>
        <fullName evidence="6">33 kDa chaperonin</fullName>
    </recommendedName>
    <alternativeName>
        <fullName evidence="6">Heat shock protein 33 homolog</fullName>
        <shortName evidence="6">HSP33</shortName>
    </alternativeName>
</protein>
<dbReference type="Gene3D" id="3.55.30.10">
    <property type="entry name" value="Hsp33 domain"/>
    <property type="match status" value="1"/>
</dbReference>
<dbReference type="GO" id="GO:0042026">
    <property type="term" value="P:protein refolding"/>
    <property type="evidence" value="ECO:0007669"/>
    <property type="project" value="TreeGrafter"/>
</dbReference>
<sequence>MDNKDYIVRASLANDSVRAFAISSTHLVAEARERHKTLPVVTAALGRLLSAGAIMGSMMKGDKDIVTITLKGDGPSGYITVTADSHGHVKGFPGNPNVDIPRKYAGKLDVGTAVGRGVLTVSYDLGLKEPYSGQVEIQTGEVAEDLAYYFTVSEQLPSAVGLGVMVDTDSSVKHAGGFIVQLLPDAPEDVIELLEKKLADLEPITTMMEKGMTPEDMLSYIFEGVDIEFTEKRDVKFYCDCSKEKVSRALAAMSDKELQDILNDNEDIEVKCFFCNTAYIFSINNIKDILSSRKIDKIC</sequence>
<keyword evidence="5 6" id="KW-0676">Redox-active center</keyword>
<dbReference type="Proteomes" id="UP000214689">
    <property type="component" value="Chromosome"/>
</dbReference>
<dbReference type="Pfam" id="PF01430">
    <property type="entry name" value="HSP33"/>
    <property type="match status" value="1"/>
</dbReference>
<evidence type="ECO:0000313" key="7">
    <source>
        <dbReference type="EMBL" id="ASS38212.1"/>
    </source>
</evidence>
<evidence type="ECO:0000256" key="5">
    <source>
        <dbReference type="ARBA" id="ARBA00023284"/>
    </source>
</evidence>
<dbReference type="NCBIfam" id="NF001033">
    <property type="entry name" value="PRK00114.1"/>
    <property type="match status" value="1"/>
</dbReference>
<dbReference type="PANTHER" id="PTHR30111:SF1">
    <property type="entry name" value="33 KDA CHAPERONIN"/>
    <property type="match status" value="1"/>
</dbReference>
<proteinExistence type="inferred from homology"/>
<keyword evidence="3 6" id="KW-1015">Disulfide bond</keyword>
<dbReference type="SUPFAM" id="SSF64397">
    <property type="entry name" value="Hsp33 domain"/>
    <property type="match status" value="1"/>
</dbReference>
<organism evidence="7 8">
    <name type="scientific">Mogibacterium pumilum</name>
    <dbReference type="NCBI Taxonomy" id="86332"/>
    <lineage>
        <taxon>Bacteria</taxon>
        <taxon>Bacillati</taxon>
        <taxon>Bacillota</taxon>
        <taxon>Clostridia</taxon>
        <taxon>Peptostreptococcales</taxon>
        <taxon>Anaerovoracaceae</taxon>
        <taxon>Mogibacterium</taxon>
    </lineage>
</organism>
<dbReference type="PANTHER" id="PTHR30111">
    <property type="entry name" value="33 KDA CHAPERONIN"/>
    <property type="match status" value="1"/>
</dbReference>
<evidence type="ECO:0000256" key="1">
    <source>
        <dbReference type="ARBA" id="ARBA00022490"/>
    </source>
</evidence>
<evidence type="ECO:0000313" key="8">
    <source>
        <dbReference type="Proteomes" id="UP000214689"/>
    </source>
</evidence>
<comment type="PTM">
    <text evidence="6">Under oxidizing conditions two disulfide bonds are formed involving the reactive cysteines. Under reducing conditions zinc is bound to the reactive cysteines and the protein is inactive.</text>
</comment>
<keyword evidence="2 6" id="KW-0862">Zinc</keyword>
<dbReference type="HAMAP" id="MF_00117">
    <property type="entry name" value="HslO"/>
    <property type="match status" value="1"/>
</dbReference>
<dbReference type="InterPro" id="IPR016154">
    <property type="entry name" value="Heat_shock_Hsp33_C"/>
</dbReference>
<dbReference type="SUPFAM" id="SSF118352">
    <property type="entry name" value="HSP33 redox switch-like"/>
    <property type="match status" value="1"/>
</dbReference>
<evidence type="ECO:0000256" key="4">
    <source>
        <dbReference type="ARBA" id="ARBA00023186"/>
    </source>
</evidence>
<comment type="similarity">
    <text evidence="6">Belongs to the HSP33 family.</text>
</comment>
<reference evidence="8" key="1">
    <citation type="submission" date="2016-05" db="EMBL/GenBank/DDBJ databases">
        <authorList>
            <person name="Holder M.E."/>
            <person name="Ajami N.J."/>
            <person name="Petrosino J.F."/>
        </authorList>
    </citation>
    <scope>NUCLEOTIDE SEQUENCE [LARGE SCALE GENOMIC DNA]</scope>
    <source>
        <strain evidence="8">ATCC 700696</strain>
    </source>
</reference>
<feature type="disulfide bond" description="Redox-active" evidence="6">
    <location>
        <begin position="272"/>
        <end position="275"/>
    </location>
</feature>
<dbReference type="CDD" id="cd00498">
    <property type="entry name" value="Hsp33"/>
    <property type="match status" value="1"/>
</dbReference>
<dbReference type="GO" id="GO:0005737">
    <property type="term" value="C:cytoplasm"/>
    <property type="evidence" value="ECO:0007669"/>
    <property type="project" value="UniProtKB-SubCell"/>
</dbReference>